<reference evidence="2" key="1">
    <citation type="journal article" date="2021" name="Mol. Ecol. Resour.">
        <title>Apolygus lucorum genome provides insights into omnivorousness and mesophyll feeding.</title>
        <authorList>
            <person name="Liu Y."/>
            <person name="Liu H."/>
            <person name="Wang H."/>
            <person name="Huang T."/>
            <person name="Liu B."/>
            <person name="Yang B."/>
            <person name="Yin L."/>
            <person name="Li B."/>
            <person name="Zhang Y."/>
            <person name="Zhang S."/>
            <person name="Jiang F."/>
            <person name="Zhang X."/>
            <person name="Ren Y."/>
            <person name="Wang B."/>
            <person name="Wang S."/>
            <person name="Lu Y."/>
            <person name="Wu K."/>
            <person name="Fan W."/>
            <person name="Wang G."/>
        </authorList>
    </citation>
    <scope>NUCLEOTIDE SEQUENCE</scope>
    <source>
        <strain evidence="2">12Hb</strain>
    </source>
</reference>
<accession>A0A8S9XCG9</accession>
<gene>
    <name evidence="2" type="ORF">GE061_017943</name>
</gene>
<evidence type="ECO:0008006" key="4">
    <source>
        <dbReference type="Google" id="ProtNLM"/>
    </source>
</evidence>
<dbReference type="AlphaFoldDB" id="A0A8S9XCG9"/>
<feature type="signal peptide" evidence="1">
    <location>
        <begin position="1"/>
        <end position="19"/>
    </location>
</feature>
<organism evidence="2 3">
    <name type="scientific">Apolygus lucorum</name>
    <name type="common">Small green plant bug</name>
    <name type="synonym">Lygocoris lucorum</name>
    <dbReference type="NCBI Taxonomy" id="248454"/>
    <lineage>
        <taxon>Eukaryota</taxon>
        <taxon>Metazoa</taxon>
        <taxon>Ecdysozoa</taxon>
        <taxon>Arthropoda</taxon>
        <taxon>Hexapoda</taxon>
        <taxon>Insecta</taxon>
        <taxon>Pterygota</taxon>
        <taxon>Neoptera</taxon>
        <taxon>Paraneoptera</taxon>
        <taxon>Hemiptera</taxon>
        <taxon>Heteroptera</taxon>
        <taxon>Panheteroptera</taxon>
        <taxon>Cimicomorpha</taxon>
        <taxon>Miridae</taxon>
        <taxon>Mirini</taxon>
        <taxon>Apolygus</taxon>
    </lineage>
</organism>
<protein>
    <recommendedName>
        <fullName evidence="4">SXP/RAL-2 family protein Ani s 5-like cation-binding domain-containing protein</fullName>
    </recommendedName>
</protein>
<comment type="caution">
    <text evidence="2">The sequence shown here is derived from an EMBL/GenBank/DDBJ whole genome shotgun (WGS) entry which is preliminary data.</text>
</comment>
<dbReference type="EMBL" id="WIXP02000008">
    <property type="protein sequence ID" value="KAF6206707.1"/>
    <property type="molecule type" value="Genomic_DNA"/>
</dbReference>
<evidence type="ECO:0000313" key="3">
    <source>
        <dbReference type="Proteomes" id="UP000466442"/>
    </source>
</evidence>
<keyword evidence="3" id="KW-1185">Reference proteome</keyword>
<evidence type="ECO:0000313" key="2">
    <source>
        <dbReference type="EMBL" id="KAF6206707.1"/>
    </source>
</evidence>
<feature type="chain" id="PRO_5035808795" description="SXP/RAL-2 family protein Ani s 5-like cation-binding domain-containing protein" evidence="1">
    <location>
        <begin position="20"/>
        <end position="241"/>
    </location>
</feature>
<sequence>MKRTVILFGVFLLCHQGQSDFIDSIRIPAFRKPSCWTISDEDIAAWRIQADSLNAIAVEAQIESLIHLAQEYDEAPKETQEIYANNLVEMANSLPVVDHNKSDVHIALGEEEKGETIIKGATSSAGAVIGVIQDGPAAGADLGGPATDALISGIDGEVHEEFKSHGTVISGDADGARKTKENFVNTAVLLSRMKSAVHAAQGGHQAAKETQKMHAENLAAVAKNQDFNLFSDLYHRTKLQL</sequence>
<dbReference type="OrthoDB" id="6595291at2759"/>
<name>A0A8S9XCG9_APOLU</name>
<proteinExistence type="predicted"/>
<dbReference type="Proteomes" id="UP000466442">
    <property type="component" value="Unassembled WGS sequence"/>
</dbReference>
<dbReference type="PANTHER" id="PTHR34494:SF1">
    <property type="entry name" value="PROTEIN CBG25024"/>
    <property type="match status" value="1"/>
</dbReference>
<evidence type="ECO:0000256" key="1">
    <source>
        <dbReference type="SAM" id="SignalP"/>
    </source>
</evidence>
<dbReference type="PANTHER" id="PTHR34494">
    <property type="entry name" value="PROTEIN CBG25024"/>
    <property type="match status" value="1"/>
</dbReference>
<keyword evidence="1" id="KW-0732">Signal</keyword>